<dbReference type="InterPro" id="IPR001647">
    <property type="entry name" value="HTH_TetR"/>
</dbReference>
<dbReference type="RefSeq" id="WP_227017774.1">
    <property type="nucleotide sequence ID" value="NZ_JAGSND010000003.1"/>
</dbReference>
<dbReference type="Proteomes" id="UP000675664">
    <property type="component" value="Unassembled WGS sequence"/>
</dbReference>
<dbReference type="InterPro" id="IPR009057">
    <property type="entry name" value="Homeodomain-like_sf"/>
</dbReference>
<accession>A0A8J7VYU7</accession>
<gene>
    <name evidence="4" type="ORF">KCX82_07180</name>
</gene>
<dbReference type="PANTHER" id="PTHR43479:SF7">
    <property type="entry name" value="TETR-FAMILY TRANSCRIPTIONAL REGULATOR"/>
    <property type="match status" value="1"/>
</dbReference>
<feature type="domain" description="HTH tetR-type" evidence="3">
    <location>
        <begin position="9"/>
        <end position="69"/>
    </location>
</feature>
<keyword evidence="1 2" id="KW-0238">DNA-binding</keyword>
<evidence type="ECO:0000313" key="4">
    <source>
        <dbReference type="EMBL" id="MBR0597647.1"/>
    </source>
</evidence>
<evidence type="ECO:0000259" key="3">
    <source>
        <dbReference type="PROSITE" id="PS50977"/>
    </source>
</evidence>
<dbReference type="AlphaFoldDB" id="A0A8J7VYU7"/>
<protein>
    <submittedName>
        <fullName evidence="4">TetR/AcrR family transcriptional regulator</fullName>
    </submittedName>
</protein>
<reference evidence="4" key="1">
    <citation type="submission" date="2021-04" db="EMBL/GenBank/DDBJ databases">
        <title>Sinoanaerobacter chloroacetimidivorans sp. nov., an obligate anaerobic bacterium isolated from anaerobic sludge.</title>
        <authorList>
            <person name="Bao Y."/>
        </authorList>
    </citation>
    <scope>NUCLEOTIDE SEQUENCE</scope>
    <source>
        <strain evidence="4">BAD-6</strain>
    </source>
</reference>
<name>A0A8J7VYU7_9FIRM</name>
<dbReference type="EMBL" id="JAGSND010000003">
    <property type="protein sequence ID" value="MBR0597647.1"/>
    <property type="molecule type" value="Genomic_DNA"/>
</dbReference>
<dbReference type="PROSITE" id="PS50977">
    <property type="entry name" value="HTH_TETR_2"/>
    <property type="match status" value="1"/>
</dbReference>
<comment type="caution">
    <text evidence="4">The sequence shown here is derived from an EMBL/GenBank/DDBJ whole genome shotgun (WGS) entry which is preliminary data.</text>
</comment>
<evidence type="ECO:0000256" key="2">
    <source>
        <dbReference type="PROSITE-ProRule" id="PRU00335"/>
    </source>
</evidence>
<keyword evidence="5" id="KW-1185">Reference proteome</keyword>
<evidence type="ECO:0000256" key="1">
    <source>
        <dbReference type="ARBA" id="ARBA00023125"/>
    </source>
</evidence>
<organism evidence="4 5">
    <name type="scientific">Sinanaerobacter chloroacetimidivorans</name>
    <dbReference type="NCBI Taxonomy" id="2818044"/>
    <lineage>
        <taxon>Bacteria</taxon>
        <taxon>Bacillati</taxon>
        <taxon>Bacillota</taxon>
        <taxon>Clostridia</taxon>
        <taxon>Peptostreptococcales</taxon>
        <taxon>Anaerovoracaceae</taxon>
        <taxon>Sinanaerobacter</taxon>
    </lineage>
</organism>
<dbReference type="InterPro" id="IPR050624">
    <property type="entry name" value="HTH-type_Tx_Regulator"/>
</dbReference>
<dbReference type="SUPFAM" id="SSF46689">
    <property type="entry name" value="Homeodomain-like"/>
    <property type="match status" value="1"/>
</dbReference>
<reference evidence="4" key="2">
    <citation type="submission" date="2021-04" db="EMBL/GenBank/DDBJ databases">
        <authorList>
            <person name="Liu J."/>
        </authorList>
    </citation>
    <scope>NUCLEOTIDE SEQUENCE</scope>
    <source>
        <strain evidence="4">BAD-6</strain>
    </source>
</reference>
<dbReference type="Pfam" id="PF14278">
    <property type="entry name" value="TetR_C_8"/>
    <property type="match status" value="1"/>
</dbReference>
<dbReference type="Gene3D" id="1.10.357.10">
    <property type="entry name" value="Tetracycline Repressor, domain 2"/>
    <property type="match status" value="1"/>
</dbReference>
<dbReference type="PANTHER" id="PTHR43479">
    <property type="entry name" value="ACREF/ENVCD OPERON REPRESSOR-RELATED"/>
    <property type="match status" value="1"/>
</dbReference>
<evidence type="ECO:0000313" key="5">
    <source>
        <dbReference type="Proteomes" id="UP000675664"/>
    </source>
</evidence>
<sequence length="192" mass="22300">MNHESRKVAKTKGIIKDAFLELCKENKLEKISIKDITTNAHINRSTFYLYYKDIYDLLESIENEFLADFTNKIKDVYTIILKDGDIYPIIPSLEFYQKYSKYLMVLLGSNGDPVFAHKLKAIIKNNLSELLKSEELQTVPYLDYIIEYLASAQIGVLTYWLQSEMMLPMEVIGDLLKKMSLYGPIGYMKLLK</sequence>
<proteinExistence type="predicted"/>
<feature type="DNA-binding region" description="H-T-H motif" evidence="2">
    <location>
        <begin position="32"/>
        <end position="51"/>
    </location>
</feature>
<dbReference type="InterPro" id="IPR039532">
    <property type="entry name" value="TetR_C_Firmicutes"/>
</dbReference>
<dbReference type="GO" id="GO:0003677">
    <property type="term" value="F:DNA binding"/>
    <property type="evidence" value="ECO:0007669"/>
    <property type="project" value="UniProtKB-UniRule"/>
</dbReference>